<evidence type="ECO:0000256" key="3">
    <source>
        <dbReference type="ARBA" id="ARBA00023295"/>
    </source>
</evidence>
<organism evidence="7 8">
    <name type="scientific">Cytobacillus oceanisediminis</name>
    <dbReference type="NCBI Taxonomy" id="665099"/>
    <lineage>
        <taxon>Bacteria</taxon>
        <taxon>Bacillati</taxon>
        <taxon>Bacillota</taxon>
        <taxon>Bacilli</taxon>
        <taxon>Bacillales</taxon>
        <taxon>Bacillaceae</taxon>
        <taxon>Cytobacillus</taxon>
    </lineage>
</organism>
<dbReference type="PANTHER" id="PTHR42732:SF3">
    <property type="entry name" value="HYDROLASE"/>
    <property type="match status" value="1"/>
</dbReference>
<dbReference type="InterPro" id="IPR008979">
    <property type="entry name" value="Galactose-bd-like_sf"/>
</dbReference>
<gene>
    <name evidence="7" type="ORF">DFO73_10681</name>
</gene>
<feature type="domain" description="Glycosyl hydrolases family 2 sugar binding" evidence="6">
    <location>
        <begin position="6"/>
        <end position="155"/>
    </location>
</feature>
<dbReference type="EMBL" id="QGTW01000006">
    <property type="protein sequence ID" value="PWW28266.1"/>
    <property type="molecule type" value="Genomic_DNA"/>
</dbReference>
<dbReference type="InterPro" id="IPR006102">
    <property type="entry name" value="Ig-like_GH2"/>
</dbReference>
<dbReference type="Pfam" id="PF02837">
    <property type="entry name" value="Glyco_hydro_2_N"/>
    <property type="match status" value="1"/>
</dbReference>
<dbReference type="SUPFAM" id="SSF49785">
    <property type="entry name" value="Galactose-binding domain-like"/>
    <property type="match status" value="1"/>
</dbReference>
<dbReference type="GO" id="GO:0004553">
    <property type="term" value="F:hydrolase activity, hydrolyzing O-glycosyl compounds"/>
    <property type="evidence" value="ECO:0007669"/>
    <property type="project" value="InterPro"/>
</dbReference>
<dbReference type="InterPro" id="IPR017853">
    <property type="entry name" value="GH"/>
</dbReference>
<comment type="caution">
    <text evidence="7">The sequence shown here is derived from an EMBL/GenBank/DDBJ whole genome shotgun (WGS) entry which is preliminary data.</text>
</comment>
<evidence type="ECO:0000256" key="1">
    <source>
        <dbReference type="ARBA" id="ARBA00007401"/>
    </source>
</evidence>
<proteinExistence type="inferred from homology"/>
<evidence type="ECO:0000256" key="2">
    <source>
        <dbReference type="ARBA" id="ARBA00022801"/>
    </source>
</evidence>
<dbReference type="SUPFAM" id="SSF49303">
    <property type="entry name" value="beta-Galactosidase/glucuronidase domain"/>
    <property type="match status" value="1"/>
</dbReference>
<feature type="domain" description="Glycoside hydrolase family 2 catalytic" evidence="5">
    <location>
        <begin position="257"/>
        <end position="477"/>
    </location>
</feature>
<feature type="domain" description="Glycoside hydrolase family 2 immunoglobulin-like beta-sandwich" evidence="4">
    <location>
        <begin position="159"/>
        <end position="254"/>
    </location>
</feature>
<dbReference type="InterPro" id="IPR006101">
    <property type="entry name" value="Glyco_hydro_2"/>
</dbReference>
<dbReference type="InterPro" id="IPR051913">
    <property type="entry name" value="GH2_Domain-Containing"/>
</dbReference>
<dbReference type="Pfam" id="PF00703">
    <property type="entry name" value="Glyco_hydro_2"/>
    <property type="match status" value="1"/>
</dbReference>
<dbReference type="Pfam" id="PF02836">
    <property type="entry name" value="Glyco_hydro_2_C"/>
    <property type="match status" value="1"/>
</dbReference>
<dbReference type="OrthoDB" id="9762066at2"/>
<dbReference type="InterPro" id="IPR006103">
    <property type="entry name" value="Glyco_hydro_2_cat"/>
</dbReference>
<protein>
    <submittedName>
        <fullName evidence="7">Glycosyl hydrolase family 2</fullName>
    </submittedName>
</protein>
<evidence type="ECO:0000259" key="5">
    <source>
        <dbReference type="Pfam" id="PF02836"/>
    </source>
</evidence>
<dbReference type="InterPro" id="IPR036156">
    <property type="entry name" value="Beta-gal/glucu_dom_sf"/>
</dbReference>
<dbReference type="PRINTS" id="PR00132">
    <property type="entry name" value="GLHYDRLASE2"/>
</dbReference>
<name>A0A2V2ZV22_9BACI</name>
<dbReference type="Gene3D" id="2.60.120.260">
    <property type="entry name" value="Galactose-binding domain-like"/>
    <property type="match status" value="1"/>
</dbReference>
<dbReference type="Gene3D" id="2.60.40.10">
    <property type="entry name" value="Immunoglobulins"/>
    <property type="match status" value="1"/>
</dbReference>
<dbReference type="InterPro" id="IPR013783">
    <property type="entry name" value="Ig-like_fold"/>
</dbReference>
<keyword evidence="2 7" id="KW-0378">Hydrolase</keyword>
<dbReference type="Proteomes" id="UP000247150">
    <property type="component" value="Unassembled WGS sequence"/>
</dbReference>
<evidence type="ECO:0000313" key="8">
    <source>
        <dbReference type="Proteomes" id="UP000247150"/>
    </source>
</evidence>
<dbReference type="InterPro" id="IPR006104">
    <property type="entry name" value="Glyco_hydro_2_N"/>
</dbReference>
<sequence>MRETLSLDGVWNFRPDKKDEGEWRDWQTAGIPEGNDVNVPHIWQRDGGSLVSYNGAAWYEKIFTFPAKEGRVYLHFGAVDYHARVWLNGQYVGEHEGGFTPFEFEITDYLVQDAENKVTVRVFDPEDNAEIPIGKQGSWYTRVSGIWQSVYIESRPAAFIEAVQVTPNTDTSEIKVNYIINGDLSGGSEVRFAVRHHLSTDMSVVTETVNITENQGEYILSIPNPIFWDMDNPHLYDLEVTLQEDSQIFPFGMRKVSFEDGRVMLNGKPVYIRGALDQAFYPDTVYVAPSDEFIQKEIQLAKQMGFNMLRKHIKVEIPRYLYWADRMGMLIWAEPPNYVKFTPQATRRFQNELTAMINRDFNHPSILIWSIYNEEWGLEWDLANDPVKQKHVEEMYDYVKALDPTRLICDNSGWTHVKTDINDHHRYFVCPDQLEAWQKDLDEFVIGNPDQNFVDGYQSNGEPIIVSEFGVWGLPSVDKLKEHYGEEPWWFINQGEESHQEDYKKPTTGMENFTKYQLNETFDTFEDLAVTSQKRMFRAVKSVIEEMRKRPEIAGYVVTEFTDIEWETNGWLDYLRNPKEGFENLIDFNGALTVMVDKMASNVWAGEKVSLGLVISNDDLKEFEASVHWSISGLEASGAVPVRSIGETIIRLEDAISFEVPEVEAAGFHELKLVLKAGDQILAVNQEEMTITPRVVKKRGEISVRESSGRLQTELVLNGYEVNSNLSQGVPVLTDQLDQEVLDFVHKGGEVIFLAEEGDRIEEKGHFTFRELPAGESWPRASSFNFVNPGYFPGVPINPEMGWEADLLIPDYVVPFSDYKKPGSRRSINMFGSPGLAQSSKILSGYFQGWVGQVGGSIMVQKYGKGTITLTTWKLKENYGKHPIATQVVDTLVILDTKEVFKMEEQATV</sequence>
<evidence type="ECO:0000259" key="6">
    <source>
        <dbReference type="Pfam" id="PF02837"/>
    </source>
</evidence>
<dbReference type="SUPFAM" id="SSF51445">
    <property type="entry name" value="(Trans)glycosidases"/>
    <property type="match status" value="1"/>
</dbReference>
<dbReference type="PANTHER" id="PTHR42732">
    <property type="entry name" value="BETA-GALACTOSIDASE"/>
    <property type="match status" value="1"/>
</dbReference>
<dbReference type="GO" id="GO:0005975">
    <property type="term" value="P:carbohydrate metabolic process"/>
    <property type="evidence" value="ECO:0007669"/>
    <property type="project" value="InterPro"/>
</dbReference>
<reference evidence="7 8" key="1">
    <citation type="submission" date="2018-05" db="EMBL/GenBank/DDBJ databases">
        <title>Freshwater and sediment microbial communities from various areas in North America, analyzing microbe dynamics in response to fracking.</title>
        <authorList>
            <person name="Lamendella R."/>
        </authorList>
    </citation>
    <scope>NUCLEOTIDE SEQUENCE [LARGE SCALE GENOMIC DNA]</scope>
    <source>
        <strain evidence="7 8">15_TX</strain>
    </source>
</reference>
<dbReference type="AlphaFoldDB" id="A0A2V2ZV22"/>
<evidence type="ECO:0000313" key="7">
    <source>
        <dbReference type="EMBL" id="PWW28266.1"/>
    </source>
</evidence>
<accession>A0A2V2ZV22</accession>
<keyword evidence="3" id="KW-0326">Glycosidase</keyword>
<dbReference type="RefSeq" id="WP_110065133.1">
    <property type="nucleotide sequence ID" value="NZ_QGTW01000006.1"/>
</dbReference>
<evidence type="ECO:0000259" key="4">
    <source>
        <dbReference type="Pfam" id="PF00703"/>
    </source>
</evidence>
<comment type="similarity">
    <text evidence="1">Belongs to the glycosyl hydrolase 2 family.</text>
</comment>
<dbReference type="Gene3D" id="3.20.20.80">
    <property type="entry name" value="Glycosidases"/>
    <property type="match status" value="1"/>
</dbReference>